<dbReference type="Proteomes" id="UP000675940">
    <property type="component" value="Unassembled WGS sequence"/>
</dbReference>
<dbReference type="AlphaFoldDB" id="A0A940MQF6"/>
<proteinExistence type="predicted"/>
<dbReference type="RefSeq" id="WP_209361039.1">
    <property type="nucleotide sequence ID" value="NZ_JAGISH010000006.1"/>
</dbReference>
<sequence>MPAQQSSGQTSGQILSVAPIGSCRIVDPLRQARPFLGVEMNRGRSLGFCHSSPEAVQQMRYLLGEVDIDEALWPFVSGFDRAEVAAQRHEPSDIYIVELSSEKVLSLGDTLLQLNYLRTQYADFFKDNARKNAYWKAIERETQGGIDALLSDAWGGPERAAERDVLRQVRLRRADAAQTREDMRALANQLPNVMFVTHVNARENGAPIKTRDRYVTMVKEVAQAEGLRVFDPTEAVMALGQADALESDLNHYHEDFKPVLAEHWYDAHLRDIIADLVRARGPAAMRPALETHLSARVLNTDADRAGAARDWLRRLALVHPDLRELHERLVVGA</sequence>
<dbReference type="SUPFAM" id="SSF52266">
    <property type="entry name" value="SGNH hydrolase"/>
    <property type="match status" value="1"/>
</dbReference>
<organism evidence="1 2">
    <name type="scientific">Sagittula salina</name>
    <dbReference type="NCBI Taxonomy" id="2820268"/>
    <lineage>
        <taxon>Bacteria</taxon>
        <taxon>Pseudomonadati</taxon>
        <taxon>Pseudomonadota</taxon>
        <taxon>Alphaproteobacteria</taxon>
        <taxon>Rhodobacterales</taxon>
        <taxon>Roseobacteraceae</taxon>
        <taxon>Sagittula</taxon>
    </lineage>
</organism>
<dbReference type="EMBL" id="JAGISH010000006">
    <property type="protein sequence ID" value="MBP0483082.1"/>
    <property type="molecule type" value="Genomic_DNA"/>
</dbReference>
<name>A0A940MQF6_9RHOB</name>
<gene>
    <name evidence="1" type="ORF">J5474_11350</name>
</gene>
<comment type="caution">
    <text evidence="1">The sequence shown here is derived from an EMBL/GenBank/DDBJ whole genome shotgun (WGS) entry which is preliminary data.</text>
</comment>
<reference evidence="1" key="1">
    <citation type="submission" date="2021-03" db="EMBL/GenBank/DDBJ databases">
        <title>Sagittula salina sp. nov. strain M10.9X isolated from the marine waste.</title>
        <authorList>
            <person name="Satari L."/>
            <person name="Molina-Menor E."/>
            <person name="Vidal-Verdu A."/>
            <person name="Pascual J."/>
            <person name="Pereto J."/>
            <person name="Porcar M."/>
        </authorList>
    </citation>
    <scope>NUCLEOTIDE SEQUENCE</scope>
    <source>
        <strain evidence="1">M10.9X</strain>
    </source>
</reference>
<accession>A0A940MQF6</accession>
<protein>
    <submittedName>
        <fullName evidence="1">Uncharacterized protein</fullName>
    </submittedName>
</protein>
<evidence type="ECO:0000313" key="2">
    <source>
        <dbReference type="Proteomes" id="UP000675940"/>
    </source>
</evidence>
<keyword evidence="2" id="KW-1185">Reference proteome</keyword>
<evidence type="ECO:0000313" key="1">
    <source>
        <dbReference type="EMBL" id="MBP0483082.1"/>
    </source>
</evidence>